<protein>
    <submittedName>
        <fullName evidence="2">Uncharacterized protein</fullName>
    </submittedName>
</protein>
<dbReference type="AlphaFoldDB" id="A0A172TW76"/>
<feature type="region of interest" description="Disordered" evidence="1">
    <location>
        <begin position="1"/>
        <end position="58"/>
    </location>
</feature>
<reference evidence="2 3" key="2">
    <citation type="journal article" date="2016" name="Int. J. Syst. Evol. Microbiol.">
        <title>Flavisolibacter tropicus sp. nov., isolated from tropical soil.</title>
        <authorList>
            <person name="Lee J.J."/>
            <person name="Kang M.S."/>
            <person name="Kim G.S."/>
            <person name="Lee C.S."/>
            <person name="Lim S."/>
            <person name="Lee J."/>
            <person name="Roh S.H."/>
            <person name="Kang H."/>
            <person name="Ha J.M."/>
            <person name="Bae S."/>
            <person name="Jung H.Y."/>
            <person name="Kim M.K."/>
        </authorList>
    </citation>
    <scope>NUCLEOTIDE SEQUENCE [LARGE SCALE GENOMIC DNA]</scope>
    <source>
        <strain evidence="2 3">LCS9</strain>
    </source>
</reference>
<evidence type="ECO:0000256" key="1">
    <source>
        <dbReference type="SAM" id="MobiDB-lite"/>
    </source>
</evidence>
<organism evidence="2 3">
    <name type="scientific">Flavisolibacter tropicus</name>
    <dbReference type="NCBI Taxonomy" id="1492898"/>
    <lineage>
        <taxon>Bacteria</taxon>
        <taxon>Pseudomonadati</taxon>
        <taxon>Bacteroidota</taxon>
        <taxon>Chitinophagia</taxon>
        <taxon>Chitinophagales</taxon>
        <taxon>Chitinophagaceae</taxon>
        <taxon>Flavisolibacter</taxon>
    </lineage>
</organism>
<reference evidence="3" key="1">
    <citation type="submission" date="2015-01" db="EMBL/GenBank/DDBJ databases">
        <title>Flavisolibacter sp./LCS9/ whole genome sequencing.</title>
        <authorList>
            <person name="Kim M.K."/>
            <person name="Srinivasan S."/>
            <person name="Lee J.-J."/>
        </authorList>
    </citation>
    <scope>NUCLEOTIDE SEQUENCE [LARGE SCALE GENOMIC DNA]</scope>
    <source>
        <strain evidence="3">LCS9</strain>
    </source>
</reference>
<dbReference type="EMBL" id="CP011390">
    <property type="protein sequence ID" value="ANE51208.1"/>
    <property type="molecule type" value="Genomic_DNA"/>
</dbReference>
<sequence length="74" mass="8486">MSKIHSLGQRLTARPRPLKGRPARQGPGRIMNKEQGRMKEEVEERHKGQETRNKKGNVQCSIFNDQCSSRKQNG</sequence>
<dbReference type="STRING" id="1492898.SY85_12530"/>
<dbReference type="KEGG" id="fla:SY85_12530"/>
<accession>A0A172TW76</accession>
<evidence type="ECO:0000313" key="2">
    <source>
        <dbReference type="EMBL" id="ANE51208.1"/>
    </source>
</evidence>
<name>A0A172TW76_9BACT</name>
<evidence type="ECO:0000313" key="3">
    <source>
        <dbReference type="Proteomes" id="UP000077177"/>
    </source>
</evidence>
<gene>
    <name evidence="2" type="ORF">SY85_12530</name>
</gene>
<dbReference type="Proteomes" id="UP000077177">
    <property type="component" value="Chromosome"/>
</dbReference>
<feature type="compositionally biased region" description="Basic and acidic residues" evidence="1">
    <location>
        <begin position="31"/>
        <end position="53"/>
    </location>
</feature>
<keyword evidence="3" id="KW-1185">Reference proteome</keyword>
<proteinExistence type="predicted"/>